<dbReference type="CDD" id="cd07247">
    <property type="entry name" value="SgaA_N_like"/>
    <property type="match status" value="1"/>
</dbReference>
<keyword evidence="3" id="KW-1185">Reference proteome</keyword>
<dbReference type="InterPro" id="IPR041581">
    <property type="entry name" value="Glyoxalase_6"/>
</dbReference>
<dbReference type="Proteomes" id="UP001058860">
    <property type="component" value="Chromosome"/>
</dbReference>
<sequence>MQSIWIEIPATDLERANRFYAAVFGHDAPPVDAQETRSIAIIEGTPSVSLNRTEGFVPSPDGALPYFAVEDLGVAVDAVVAHGGRVIEAPNERPGLGHFALVGDSEGNALYLFAAS</sequence>
<proteinExistence type="predicted"/>
<evidence type="ECO:0000313" key="3">
    <source>
        <dbReference type="Proteomes" id="UP001058860"/>
    </source>
</evidence>
<organism evidence="2 3">
    <name type="scientific">Svornostia abyssi</name>
    <dbReference type="NCBI Taxonomy" id="2898438"/>
    <lineage>
        <taxon>Bacteria</taxon>
        <taxon>Bacillati</taxon>
        <taxon>Actinomycetota</taxon>
        <taxon>Thermoleophilia</taxon>
        <taxon>Solirubrobacterales</taxon>
        <taxon>Baekduiaceae</taxon>
        <taxon>Svornostia</taxon>
    </lineage>
</organism>
<accession>A0ABY5PL10</accession>
<dbReference type="EMBL" id="CP088295">
    <property type="protein sequence ID" value="UUY05363.1"/>
    <property type="molecule type" value="Genomic_DNA"/>
</dbReference>
<dbReference type="PANTHER" id="PTHR33993">
    <property type="entry name" value="GLYOXALASE-RELATED"/>
    <property type="match status" value="1"/>
</dbReference>
<feature type="domain" description="Glyoxalase-like" evidence="1">
    <location>
        <begin position="7"/>
        <end position="111"/>
    </location>
</feature>
<dbReference type="Gene3D" id="3.10.180.10">
    <property type="entry name" value="2,3-Dihydroxybiphenyl 1,2-Dioxygenase, domain 1"/>
    <property type="match status" value="1"/>
</dbReference>
<dbReference type="InterPro" id="IPR029068">
    <property type="entry name" value="Glyas_Bleomycin-R_OHBP_Dase"/>
</dbReference>
<dbReference type="Pfam" id="PF18029">
    <property type="entry name" value="Glyoxalase_6"/>
    <property type="match status" value="1"/>
</dbReference>
<evidence type="ECO:0000259" key="1">
    <source>
        <dbReference type="Pfam" id="PF18029"/>
    </source>
</evidence>
<evidence type="ECO:0000313" key="2">
    <source>
        <dbReference type="EMBL" id="UUY05363.1"/>
    </source>
</evidence>
<dbReference type="PANTHER" id="PTHR33993:SF2">
    <property type="entry name" value="VOC DOMAIN-CONTAINING PROTEIN"/>
    <property type="match status" value="1"/>
</dbReference>
<dbReference type="InterPro" id="IPR052164">
    <property type="entry name" value="Anthracycline_SecMetBiosynth"/>
</dbReference>
<dbReference type="SUPFAM" id="SSF54593">
    <property type="entry name" value="Glyoxalase/Bleomycin resistance protein/Dihydroxybiphenyl dioxygenase"/>
    <property type="match status" value="1"/>
</dbReference>
<dbReference type="RefSeq" id="WP_353865822.1">
    <property type="nucleotide sequence ID" value="NZ_CP088295.1"/>
</dbReference>
<name>A0ABY5PL10_9ACTN</name>
<gene>
    <name evidence="2" type="ORF">LRS13_07525</name>
</gene>
<protein>
    <submittedName>
        <fullName evidence="2">VOC family protein</fullName>
    </submittedName>
</protein>
<reference evidence="3" key="1">
    <citation type="submission" date="2021-11" db="EMBL/GenBank/DDBJ databases">
        <title>Cultivation dependent microbiological survey of springs from the worlds oldest radium mine currently devoted to the extraction of radon-saturated water.</title>
        <authorList>
            <person name="Kapinusova G."/>
            <person name="Smrhova T."/>
            <person name="Strejcek M."/>
            <person name="Suman J."/>
            <person name="Jani K."/>
            <person name="Pajer P."/>
            <person name="Uhlik O."/>
        </authorList>
    </citation>
    <scope>NUCLEOTIDE SEQUENCE [LARGE SCALE GENOMIC DNA]</scope>
    <source>
        <strain evidence="3">J379</strain>
    </source>
</reference>